<evidence type="ECO:0000313" key="1">
    <source>
        <dbReference type="EMBL" id="GFG88778.1"/>
    </source>
</evidence>
<name>A0A7I9YJH5_MYCBU</name>
<gene>
    <name evidence="1" type="ORF">MBOU_08200</name>
</gene>
<proteinExistence type="predicted"/>
<reference evidence="1 2" key="1">
    <citation type="journal article" date="2019" name="Emerg. Microbes Infect.">
        <title>Comprehensive subspecies identification of 175 nontuberculous mycobacteria species based on 7547 genomic profiles.</title>
        <authorList>
            <person name="Matsumoto Y."/>
            <person name="Kinjo T."/>
            <person name="Motooka D."/>
            <person name="Nabeya D."/>
            <person name="Jung N."/>
            <person name="Uechi K."/>
            <person name="Horii T."/>
            <person name="Iida T."/>
            <person name="Fujita J."/>
            <person name="Nakamura S."/>
        </authorList>
    </citation>
    <scope>NUCLEOTIDE SEQUENCE [LARGE SCALE GENOMIC DNA]</scope>
    <source>
        <strain evidence="1 2">JCM 30725</strain>
    </source>
</reference>
<protein>
    <submittedName>
        <fullName evidence="1">Uncharacterized protein</fullName>
    </submittedName>
</protein>
<dbReference type="AlphaFoldDB" id="A0A7I9YJH5"/>
<sequence length="79" mass="7981">MVAVGSGQAFGWSPKAAARKAAGTAEGDAGGSSSPIELLLVPITVIAALRIVKSLCVPGYRNITHSGVWVNYVVLTSAA</sequence>
<organism evidence="1 2">
    <name type="scientific">Mycobacterium bourgelatii</name>
    <dbReference type="NCBI Taxonomy" id="1273442"/>
    <lineage>
        <taxon>Bacteria</taxon>
        <taxon>Bacillati</taxon>
        <taxon>Actinomycetota</taxon>
        <taxon>Actinomycetes</taxon>
        <taxon>Mycobacteriales</taxon>
        <taxon>Mycobacteriaceae</taxon>
        <taxon>Mycobacterium</taxon>
    </lineage>
</organism>
<dbReference type="EMBL" id="BLKZ01000001">
    <property type="protein sequence ID" value="GFG88778.1"/>
    <property type="molecule type" value="Genomic_DNA"/>
</dbReference>
<dbReference type="Proteomes" id="UP000465360">
    <property type="component" value="Unassembled WGS sequence"/>
</dbReference>
<accession>A0A7I9YJH5</accession>
<keyword evidence="2" id="KW-1185">Reference proteome</keyword>
<evidence type="ECO:0000313" key="2">
    <source>
        <dbReference type="Proteomes" id="UP000465360"/>
    </source>
</evidence>
<comment type="caution">
    <text evidence="1">The sequence shown here is derived from an EMBL/GenBank/DDBJ whole genome shotgun (WGS) entry which is preliminary data.</text>
</comment>